<name>A0A9R1WLK3_LACSA</name>
<comment type="caution">
    <text evidence="2">The sequence shown here is derived from an EMBL/GenBank/DDBJ whole genome shotgun (WGS) entry which is preliminary data.</text>
</comment>
<reference evidence="2 3" key="1">
    <citation type="journal article" date="2017" name="Nat. Commun.">
        <title>Genome assembly with in vitro proximity ligation data and whole-genome triplication in lettuce.</title>
        <authorList>
            <person name="Reyes-Chin-Wo S."/>
            <person name="Wang Z."/>
            <person name="Yang X."/>
            <person name="Kozik A."/>
            <person name="Arikit S."/>
            <person name="Song C."/>
            <person name="Xia L."/>
            <person name="Froenicke L."/>
            <person name="Lavelle D.O."/>
            <person name="Truco M.J."/>
            <person name="Xia R."/>
            <person name="Zhu S."/>
            <person name="Xu C."/>
            <person name="Xu H."/>
            <person name="Xu X."/>
            <person name="Cox K."/>
            <person name="Korf I."/>
            <person name="Meyers B.C."/>
            <person name="Michelmore R.W."/>
        </authorList>
    </citation>
    <scope>NUCLEOTIDE SEQUENCE [LARGE SCALE GENOMIC DNA]</scope>
    <source>
        <strain evidence="3">cv. Salinas</strain>
        <tissue evidence="2">Seedlings</tissue>
    </source>
</reference>
<keyword evidence="1" id="KW-0472">Membrane</keyword>
<evidence type="ECO:0000313" key="2">
    <source>
        <dbReference type="EMBL" id="KAJ0225918.1"/>
    </source>
</evidence>
<keyword evidence="1" id="KW-0812">Transmembrane</keyword>
<dbReference type="AlphaFoldDB" id="A0A9R1WLK3"/>
<dbReference type="Proteomes" id="UP000235145">
    <property type="component" value="Unassembled WGS sequence"/>
</dbReference>
<keyword evidence="3" id="KW-1185">Reference proteome</keyword>
<evidence type="ECO:0000313" key="3">
    <source>
        <dbReference type="Proteomes" id="UP000235145"/>
    </source>
</evidence>
<gene>
    <name evidence="2" type="ORF">LSAT_V11C100034860</name>
</gene>
<organism evidence="2 3">
    <name type="scientific">Lactuca sativa</name>
    <name type="common">Garden lettuce</name>
    <dbReference type="NCBI Taxonomy" id="4236"/>
    <lineage>
        <taxon>Eukaryota</taxon>
        <taxon>Viridiplantae</taxon>
        <taxon>Streptophyta</taxon>
        <taxon>Embryophyta</taxon>
        <taxon>Tracheophyta</taxon>
        <taxon>Spermatophyta</taxon>
        <taxon>Magnoliopsida</taxon>
        <taxon>eudicotyledons</taxon>
        <taxon>Gunneridae</taxon>
        <taxon>Pentapetalae</taxon>
        <taxon>asterids</taxon>
        <taxon>campanulids</taxon>
        <taxon>Asterales</taxon>
        <taxon>Asteraceae</taxon>
        <taxon>Cichorioideae</taxon>
        <taxon>Cichorieae</taxon>
        <taxon>Lactucinae</taxon>
        <taxon>Lactuca</taxon>
    </lineage>
</organism>
<accession>A0A9R1WLK3</accession>
<keyword evidence="1" id="KW-1133">Transmembrane helix</keyword>
<proteinExistence type="predicted"/>
<evidence type="ECO:0000256" key="1">
    <source>
        <dbReference type="SAM" id="Phobius"/>
    </source>
</evidence>
<dbReference type="EMBL" id="NBSK02000001">
    <property type="protein sequence ID" value="KAJ0225918.1"/>
    <property type="molecule type" value="Genomic_DNA"/>
</dbReference>
<protein>
    <submittedName>
        <fullName evidence="2">Uncharacterized protein</fullName>
    </submittedName>
</protein>
<feature type="transmembrane region" description="Helical" evidence="1">
    <location>
        <begin position="72"/>
        <end position="89"/>
    </location>
</feature>
<sequence length="118" mass="14124">MEYKRSSARYKQEENEDVSLGKHIEQAQMAIANGGDWQKEVYQKDGAYEIASLQVNDDKWKLVSSMRCEHKVIGLYLILHLKGILVILHKHFNMYDLFNCYTQLLSHWYYMYFQLRIL</sequence>